<proteinExistence type="predicted"/>
<gene>
    <name evidence="1" type="ORF">PHLGIDRAFT_164117</name>
</gene>
<evidence type="ECO:0000313" key="1">
    <source>
        <dbReference type="EMBL" id="KIP05192.1"/>
    </source>
</evidence>
<dbReference type="EMBL" id="KN840550">
    <property type="protein sequence ID" value="KIP05192.1"/>
    <property type="molecule type" value="Genomic_DNA"/>
</dbReference>
<keyword evidence="2" id="KW-1185">Reference proteome</keyword>
<name>A0A0C3S4S4_PHLG1</name>
<accession>A0A0C3S4S4</accession>
<organism evidence="1 2">
    <name type="scientific">Phlebiopsis gigantea (strain 11061_1 CR5-6)</name>
    <name type="common">White-rot fungus</name>
    <name type="synonym">Peniophora gigantea</name>
    <dbReference type="NCBI Taxonomy" id="745531"/>
    <lineage>
        <taxon>Eukaryota</taxon>
        <taxon>Fungi</taxon>
        <taxon>Dikarya</taxon>
        <taxon>Basidiomycota</taxon>
        <taxon>Agaricomycotina</taxon>
        <taxon>Agaricomycetes</taxon>
        <taxon>Polyporales</taxon>
        <taxon>Phanerochaetaceae</taxon>
        <taxon>Phlebiopsis</taxon>
    </lineage>
</organism>
<dbReference type="Proteomes" id="UP000053257">
    <property type="component" value="Unassembled WGS sequence"/>
</dbReference>
<reference evidence="1 2" key="1">
    <citation type="journal article" date="2014" name="PLoS Genet.">
        <title>Analysis of the Phlebiopsis gigantea genome, transcriptome and secretome provides insight into its pioneer colonization strategies of wood.</title>
        <authorList>
            <person name="Hori C."/>
            <person name="Ishida T."/>
            <person name="Igarashi K."/>
            <person name="Samejima M."/>
            <person name="Suzuki H."/>
            <person name="Master E."/>
            <person name="Ferreira P."/>
            <person name="Ruiz-Duenas F.J."/>
            <person name="Held B."/>
            <person name="Canessa P."/>
            <person name="Larrondo L.F."/>
            <person name="Schmoll M."/>
            <person name="Druzhinina I.S."/>
            <person name="Kubicek C.P."/>
            <person name="Gaskell J.A."/>
            <person name="Kersten P."/>
            <person name="St John F."/>
            <person name="Glasner J."/>
            <person name="Sabat G."/>
            <person name="Splinter BonDurant S."/>
            <person name="Syed K."/>
            <person name="Yadav J."/>
            <person name="Mgbeahuruike A.C."/>
            <person name="Kovalchuk A."/>
            <person name="Asiegbu F.O."/>
            <person name="Lackner G."/>
            <person name="Hoffmeister D."/>
            <person name="Rencoret J."/>
            <person name="Gutierrez A."/>
            <person name="Sun H."/>
            <person name="Lindquist E."/>
            <person name="Barry K."/>
            <person name="Riley R."/>
            <person name="Grigoriev I.V."/>
            <person name="Henrissat B."/>
            <person name="Kues U."/>
            <person name="Berka R.M."/>
            <person name="Martinez A.T."/>
            <person name="Covert S.F."/>
            <person name="Blanchette R.A."/>
            <person name="Cullen D."/>
        </authorList>
    </citation>
    <scope>NUCLEOTIDE SEQUENCE [LARGE SCALE GENOMIC DNA]</scope>
    <source>
        <strain evidence="1 2">11061_1 CR5-6</strain>
    </source>
</reference>
<evidence type="ECO:0000313" key="2">
    <source>
        <dbReference type="Proteomes" id="UP000053257"/>
    </source>
</evidence>
<sequence length="162" mass="18186">MQNPEFVPAKCVSRMTMIRPTHAVVTDPWCTESARLWKRCPIVSIHHARTSVVSASLSPVAAIASSTSTLHREHHPQRPTIHTSMSLIRVGFRSPLFPLLSPPPSQIQYLTFSAPSVYPAVTQKSHLTNADYPDDFVHKKPGMKTGQAQKELRRLTKEERLI</sequence>
<dbReference type="HOGENOM" id="CLU_1635995_0_0_1"/>
<protein>
    <submittedName>
        <fullName evidence="1">Uncharacterized protein</fullName>
    </submittedName>
</protein>
<dbReference type="AlphaFoldDB" id="A0A0C3S4S4"/>